<dbReference type="AlphaFoldDB" id="A0A238UB48"/>
<feature type="transmembrane region" description="Helical" evidence="1">
    <location>
        <begin position="122"/>
        <end position="141"/>
    </location>
</feature>
<dbReference type="EMBL" id="LT899436">
    <property type="protein sequence ID" value="SNR16427.1"/>
    <property type="molecule type" value="Genomic_DNA"/>
</dbReference>
<keyword evidence="1" id="KW-1133">Transmembrane helix</keyword>
<sequence>MAVKTKTEKTAIFIVVSFLIILFTGLLYLNIGYLVTHLFGEKKSFEINKVSYAKRKRSHLYKHKKKASYYVEFNGFSKQILTEVAKPQKGEQVYKERIGETVQLYYHSFFGLSVGHNDGLKMQFGIFFFLLLLDFAFIKAMQFEFFPKK</sequence>
<dbReference type="RefSeq" id="WP_095072963.1">
    <property type="nucleotide sequence ID" value="NZ_LT899436.1"/>
</dbReference>
<organism evidence="2 3">
    <name type="scientific">Tenacibaculum jejuense</name>
    <dbReference type="NCBI Taxonomy" id="584609"/>
    <lineage>
        <taxon>Bacteria</taxon>
        <taxon>Pseudomonadati</taxon>
        <taxon>Bacteroidota</taxon>
        <taxon>Flavobacteriia</taxon>
        <taxon>Flavobacteriales</taxon>
        <taxon>Flavobacteriaceae</taxon>
        <taxon>Tenacibaculum</taxon>
    </lineage>
</organism>
<protein>
    <recommendedName>
        <fullName evidence="4">DUF3592 domain-containing protein</fullName>
    </recommendedName>
</protein>
<keyword evidence="1" id="KW-0812">Transmembrane</keyword>
<evidence type="ECO:0000256" key="1">
    <source>
        <dbReference type="SAM" id="Phobius"/>
    </source>
</evidence>
<dbReference type="Proteomes" id="UP000215214">
    <property type="component" value="Chromosome TJEJU"/>
</dbReference>
<reference evidence="2 3" key="1">
    <citation type="submission" date="2017-07" db="EMBL/GenBank/DDBJ databases">
        <authorList>
            <person name="Sun Z.S."/>
            <person name="Albrecht U."/>
            <person name="Echele G."/>
            <person name="Lee C.C."/>
        </authorList>
    </citation>
    <scope>NUCLEOTIDE SEQUENCE [LARGE SCALE GENOMIC DNA]</scope>
    <source>
        <strain evidence="3">type strain: KCTC 22618</strain>
    </source>
</reference>
<keyword evidence="3" id="KW-1185">Reference proteome</keyword>
<evidence type="ECO:0008006" key="4">
    <source>
        <dbReference type="Google" id="ProtNLM"/>
    </source>
</evidence>
<gene>
    <name evidence="2" type="ORF">TJEJU_2748</name>
</gene>
<accession>A0A238UB48</accession>
<feature type="transmembrane region" description="Helical" evidence="1">
    <location>
        <begin position="12"/>
        <end position="35"/>
    </location>
</feature>
<name>A0A238UB48_9FLAO</name>
<keyword evidence="1" id="KW-0472">Membrane</keyword>
<evidence type="ECO:0000313" key="3">
    <source>
        <dbReference type="Proteomes" id="UP000215214"/>
    </source>
</evidence>
<proteinExistence type="predicted"/>
<dbReference type="KEGG" id="tje:TJEJU_2748"/>
<evidence type="ECO:0000313" key="2">
    <source>
        <dbReference type="EMBL" id="SNR16427.1"/>
    </source>
</evidence>